<evidence type="ECO:0000313" key="1">
    <source>
        <dbReference type="EMBL" id="SHI39366.1"/>
    </source>
</evidence>
<protein>
    <submittedName>
        <fullName evidence="1">Uncharacterized protein</fullName>
    </submittedName>
</protein>
<gene>
    <name evidence="1" type="ORF">SAMN02745181_0026</name>
</gene>
<dbReference type="InParanoid" id="A0A1M6ASB9"/>
<proteinExistence type="predicted"/>
<accession>A0A1M6ASB9</accession>
<organism evidence="1 2">
    <name type="scientific">Rubritalea squalenifaciens DSM 18772</name>
    <dbReference type="NCBI Taxonomy" id="1123071"/>
    <lineage>
        <taxon>Bacteria</taxon>
        <taxon>Pseudomonadati</taxon>
        <taxon>Verrucomicrobiota</taxon>
        <taxon>Verrucomicrobiia</taxon>
        <taxon>Verrucomicrobiales</taxon>
        <taxon>Rubritaleaceae</taxon>
        <taxon>Rubritalea</taxon>
    </lineage>
</organism>
<dbReference type="RefSeq" id="WP_143157491.1">
    <property type="nucleotide sequence ID" value="NZ_FQYR01000002.1"/>
</dbReference>
<dbReference type="Proteomes" id="UP000184510">
    <property type="component" value="Unassembled WGS sequence"/>
</dbReference>
<sequence>MNNLTLEQAKQQLTSGRAIEQWLGHQTESGYRALKWLRIDKEPDGGYSVAKYECFDDGNFESLDIYSFGQVNPELPYGEIVDANSPEEALEKARVDFKADGSKYLGPGMIQDAYAEFLREYGEFKGN</sequence>
<dbReference type="AlphaFoldDB" id="A0A1M6ASB9"/>
<keyword evidence="2" id="KW-1185">Reference proteome</keyword>
<dbReference type="EMBL" id="FQYR01000002">
    <property type="protein sequence ID" value="SHI39366.1"/>
    <property type="molecule type" value="Genomic_DNA"/>
</dbReference>
<reference evidence="1 2" key="1">
    <citation type="submission" date="2016-11" db="EMBL/GenBank/DDBJ databases">
        <authorList>
            <person name="Jaros S."/>
            <person name="Januszkiewicz K."/>
            <person name="Wedrychowicz H."/>
        </authorList>
    </citation>
    <scope>NUCLEOTIDE SEQUENCE [LARGE SCALE GENOMIC DNA]</scope>
    <source>
        <strain evidence="1 2">DSM 18772</strain>
    </source>
</reference>
<evidence type="ECO:0000313" key="2">
    <source>
        <dbReference type="Proteomes" id="UP000184510"/>
    </source>
</evidence>
<dbReference type="OrthoDB" id="885206at2"/>
<name>A0A1M6ASB9_9BACT</name>